<gene>
    <name evidence="3" type="primary">jg16196</name>
    <name evidence="3" type="ORF">PAEG_LOCUS6307</name>
</gene>
<dbReference type="AlphaFoldDB" id="A0A8S4QYG0"/>
<evidence type="ECO:0000313" key="3">
    <source>
        <dbReference type="EMBL" id="CAH2218473.1"/>
    </source>
</evidence>
<feature type="region of interest" description="Disordered" evidence="1">
    <location>
        <begin position="22"/>
        <end position="146"/>
    </location>
</feature>
<accession>A0A8S4QYG0</accession>
<proteinExistence type="predicted"/>
<sequence length="146" mass="16501">MNLRILFLIVGILHVTTAAAAPEPHKHAAKLTKSYGLEQKQVSQHSSSSQQSEQSNSVSRSYSAKEDSSSDIENAETNASFIKSESEFSTNERGEYQNNFYEEENDEWTSVEDNQNEEDLDSNYDGNAEDEEEEEQINEEESPVNK</sequence>
<dbReference type="EMBL" id="CAKXAJ010019682">
    <property type="protein sequence ID" value="CAH2218473.1"/>
    <property type="molecule type" value="Genomic_DNA"/>
</dbReference>
<feature type="signal peptide" evidence="2">
    <location>
        <begin position="1"/>
        <end position="20"/>
    </location>
</feature>
<feature type="non-terminal residue" evidence="3">
    <location>
        <position position="146"/>
    </location>
</feature>
<feature type="compositionally biased region" description="Basic and acidic residues" evidence="1">
    <location>
        <begin position="84"/>
        <end position="95"/>
    </location>
</feature>
<feature type="compositionally biased region" description="Acidic residues" evidence="1">
    <location>
        <begin position="101"/>
        <end position="146"/>
    </location>
</feature>
<protein>
    <submittedName>
        <fullName evidence="3">Jg16196 protein</fullName>
    </submittedName>
</protein>
<dbReference type="Proteomes" id="UP000838756">
    <property type="component" value="Unassembled WGS sequence"/>
</dbReference>
<evidence type="ECO:0000313" key="4">
    <source>
        <dbReference type="Proteomes" id="UP000838756"/>
    </source>
</evidence>
<feature type="compositionally biased region" description="Low complexity" evidence="1">
    <location>
        <begin position="39"/>
        <end position="62"/>
    </location>
</feature>
<evidence type="ECO:0000256" key="2">
    <source>
        <dbReference type="SAM" id="SignalP"/>
    </source>
</evidence>
<organism evidence="3 4">
    <name type="scientific">Pararge aegeria aegeria</name>
    <dbReference type="NCBI Taxonomy" id="348720"/>
    <lineage>
        <taxon>Eukaryota</taxon>
        <taxon>Metazoa</taxon>
        <taxon>Ecdysozoa</taxon>
        <taxon>Arthropoda</taxon>
        <taxon>Hexapoda</taxon>
        <taxon>Insecta</taxon>
        <taxon>Pterygota</taxon>
        <taxon>Neoptera</taxon>
        <taxon>Endopterygota</taxon>
        <taxon>Lepidoptera</taxon>
        <taxon>Glossata</taxon>
        <taxon>Ditrysia</taxon>
        <taxon>Papilionoidea</taxon>
        <taxon>Nymphalidae</taxon>
        <taxon>Satyrinae</taxon>
        <taxon>Satyrini</taxon>
        <taxon>Parargina</taxon>
        <taxon>Pararge</taxon>
    </lineage>
</organism>
<keyword evidence="4" id="KW-1185">Reference proteome</keyword>
<reference evidence="3" key="1">
    <citation type="submission" date="2022-03" db="EMBL/GenBank/DDBJ databases">
        <authorList>
            <person name="Lindestad O."/>
        </authorList>
    </citation>
    <scope>NUCLEOTIDE SEQUENCE</scope>
</reference>
<feature type="chain" id="PRO_5035797156" evidence="2">
    <location>
        <begin position="21"/>
        <end position="146"/>
    </location>
</feature>
<keyword evidence="2" id="KW-0732">Signal</keyword>
<name>A0A8S4QYG0_9NEOP</name>
<comment type="caution">
    <text evidence="3">The sequence shown here is derived from an EMBL/GenBank/DDBJ whole genome shotgun (WGS) entry which is preliminary data.</text>
</comment>
<evidence type="ECO:0000256" key="1">
    <source>
        <dbReference type="SAM" id="MobiDB-lite"/>
    </source>
</evidence>